<dbReference type="PANTHER" id="PTHR11214">
    <property type="entry name" value="BETA-1,3-N-ACETYLGLUCOSAMINYLTRANSFERASE"/>
    <property type="match status" value="1"/>
</dbReference>
<evidence type="ECO:0000256" key="4">
    <source>
        <dbReference type="ARBA" id="ARBA00022679"/>
    </source>
</evidence>
<dbReference type="Pfam" id="PF01762">
    <property type="entry name" value="Galactosyl_T"/>
    <property type="match status" value="1"/>
</dbReference>
<evidence type="ECO:0000256" key="8">
    <source>
        <dbReference type="ARBA" id="ARBA00023034"/>
    </source>
</evidence>
<protein>
    <recommendedName>
        <fullName evidence="10">Hexosyltransferase</fullName>
        <ecNumber evidence="10">2.4.1.-</ecNumber>
    </recommendedName>
</protein>
<comment type="similarity">
    <text evidence="2 10">Belongs to the glycosyltransferase 31 family.</text>
</comment>
<name>A0AA88YTT7_PINIB</name>
<comment type="subcellular location">
    <subcellularLocation>
        <location evidence="1 10">Golgi apparatus membrane</location>
        <topology evidence="1 10">Single-pass type II membrane protein</topology>
    </subcellularLocation>
</comment>
<dbReference type="GO" id="GO:0006493">
    <property type="term" value="P:protein O-linked glycosylation"/>
    <property type="evidence" value="ECO:0007669"/>
    <property type="project" value="TreeGrafter"/>
</dbReference>
<keyword evidence="3 10" id="KW-0328">Glycosyltransferase</keyword>
<reference evidence="11" key="1">
    <citation type="submission" date="2019-08" db="EMBL/GenBank/DDBJ databases">
        <title>The improved chromosome-level genome for the pearl oyster Pinctada fucata martensii using PacBio sequencing and Hi-C.</title>
        <authorList>
            <person name="Zheng Z."/>
        </authorList>
    </citation>
    <scope>NUCLEOTIDE SEQUENCE</scope>
    <source>
        <strain evidence="11">ZZ-2019</strain>
        <tissue evidence="11">Adductor muscle</tissue>
    </source>
</reference>
<evidence type="ECO:0000256" key="1">
    <source>
        <dbReference type="ARBA" id="ARBA00004323"/>
    </source>
</evidence>
<evidence type="ECO:0000313" key="12">
    <source>
        <dbReference type="Proteomes" id="UP001186944"/>
    </source>
</evidence>
<keyword evidence="12" id="KW-1185">Reference proteome</keyword>
<dbReference type="InterPro" id="IPR002659">
    <property type="entry name" value="Glyco_trans_31"/>
</dbReference>
<dbReference type="EC" id="2.4.1.-" evidence="10"/>
<dbReference type="EMBL" id="VSWD01000002">
    <property type="protein sequence ID" value="KAK3107271.1"/>
    <property type="molecule type" value="Genomic_DNA"/>
</dbReference>
<evidence type="ECO:0000256" key="6">
    <source>
        <dbReference type="ARBA" id="ARBA00022968"/>
    </source>
</evidence>
<organism evidence="11 12">
    <name type="scientific">Pinctada imbricata</name>
    <name type="common">Atlantic pearl-oyster</name>
    <name type="synonym">Pinctada martensii</name>
    <dbReference type="NCBI Taxonomy" id="66713"/>
    <lineage>
        <taxon>Eukaryota</taxon>
        <taxon>Metazoa</taxon>
        <taxon>Spiralia</taxon>
        <taxon>Lophotrochozoa</taxon>
        <taxon>Mollusca</taxon>
        <taxon>Bivalvia</taxon>
        <taxon>Autobranchia</taxon>
        <taxon>Pteriomorphia</taxon>
        <taxon>Pterioida</taxon>
        <taxon>Pterioidea</taxon>
        <taxon>Pteriidae</taxon>
        <taxon>Pinctada</taxon>
    </lineage>
</organism>
<keyword evidence="5" id="KW-0812">Transmembrane</keyword>
<dbReference type="Gene3D" id="3.90.550.50">
    <property type="match status" value="1"/>
</dbReference>
<evidence type="ECO:0000256" key="3">
    <source>
        <dbReference type="ARBA" id="ARBA00022676"/>
    </source>
</evidence>
<evidence type="ECO:0000256" key="10">
    <source>
        <dbReference type="RuleBase" id="RU363063"/>
    </source>
</evidence>
<keyword evidence="6" id="KW-0735">Signal-anchor</keyword>
<comment type="caution">
    <text evidence="11">The sequence shown here is derived from an EMBL/GenBank/DDBJ whole genome shotgun (WGS) entry which is preliminary data.</text>
</comment>
<gene>
    <name evidence="11" type="ORF">FSP39_010813</name>
</gene>
<evidence type="ECO:0000256" key="2">
    <source>
        <dbReference type="ARBA" id="ARBA00008661"/>
    </source>
</evidence>
<dbReference type="AlphaFoldDB" id="A0AA88YTT7"/>
<dbReference type="PANTHER" id="PTHR11214:SF364">
    <property type="entry name" value="HEXOSYLTRANSFERASE"/>
    <property type="match status" value="1"/>
</dbReference>
<evidence type="ECO:0000256" key="7">
    <source>
        <dbReference type="ARBA" id="ARBA00022989"/>
    </source>
</evidence>
<evidence type="ECO:0000256" key="9">
    <source>
        <dbReference type="ARBA" id="ARBA00023136"/>
    </source>
</evidence>
<keyword evidence="8 10" id="KW-0333">Golgi apparatus</keyword>
<dbReference type="Proteomes" id="UP001186944">
    <property type="component" value="Unassembled WGS sequence"/>
</dbReference>
<dbReference type="GO" id="GO:0000139">
    <property type="term" value="C:Golgi membrane"/>
    <property type="evidence" value="ECO:0007669"/>
    <property type="project" value="UniProtKB-SubCell"/>
</dbReference>
<keyword evidence="7" id="KW-1133">Transmembrane helix</keyword>
<proteinExistence type="inferred from homology"/>
<sequence>MNENQEYGDIIQGDFIDTYRNLSNKGIMGFRWISENCRNAEIVLKIDDDAFINLFKLFEDLVQLKRRKKYIYCNRSPGNTNPIERDTRSKWSVHADQFRGFKSFPHMYCSGVAVFLSTDLIPALVQAAWSSPFFWIDDIYLFGILPSKVPGAVHGSFYKNFSYYYKEGLDCYMNKGSECHFLFVDAPFLKVDKLWEQVMEGRRKMNHL</sequence>
<accession>A0AA88YTT7</accession>
<evidence type="ECO:0000313" key="11">
    <source>
        <dbReference type="EMBL" id="KAK3107271.1"/>
    </source>
</evidence>
<dbReference type="GO" id="GO:0016758">
    <property type="term" value="F:hexosyltransferase activity"/>
    <property type="evidence" value="ECO:0007669"/>
    <property type="project" value="InterPro"/>
</dbReference>
<evidence type="ECO:0000256" key="5">
    <source>
        <dbReference type="ARBA" id="ARBA00022692"/>
    </source>
</evidence>
<keyword evidence="9" id="KW-0472">Membrane</keyword>
<keyword evidence="4" id="KW-0808">Transferase</keyword>